<sequence length="79" mass="8681">MPPPRRRAPAPLADHYAVLGVSPDASLAEIKRAYRAHAREAHPDKVGETAAANDRLASLNTAYSTLKDEDARRVYDAQR</sequence>
<reference evidence="2" key="2">
    <citation type="submission" date="2024-10" db="UniProtKB">
        <authorList>
            <consortium name="EnsemblProtists"/>
        </authorList>
    </citation>
    <scope>IDENTIFICATION</scope>
</reference>
<accession>A0A0D3JKH6</accession>
<organism evidence="2 3">
    <name type="scientific">Emiliania huxleyi (strain CCMP1516)</name>
    <dbReference type="NCBI Taxonomy" id="280463"/>
    <lineage>
        <taxon>Eukaryota</taxon>
        <taxon>Haptista</taxon>
        <taxon>Haptophyta</taxon>
        <taxon>Prymnesiophyceae</taxon>
        <taxon>Isochrysidales</taxon>
        <taxon>Noelaerhabdaceae</taxon>
        <taxon>Emiliania</taxon>
    </lineage>
</organism>
<dbReference type="CDD" id="cd06257">
    <property type="entry name" value="DnaJ"/>
    <property type="match status" value="1"/>
</dbReference>
<dbReference type="AlphaFoldDB" id="A0A0D3JKH6"/>
<dbReference type="SUPFAM" id="SSF46565">
    <property type="entry name" value="Chaperone J-domain"/>
    <property type="match status" value="1"/>
</dbReference>
<evidence type="ECO:0000313" key="3">
    <source>
        <dbReference type="Proteomes" id="UP000013827"/>
    </source>
</evidence>
<dbReference type="InterPro" id="IPR052763">
    <property type="entry name" value="DnaJ_C4"/>
</dbReference>
<dbReference type="PANTHER" id="PTHR44825">
    <property type="match status" value="1"/>
</dbReference>
<dbReference type="PROSITE" id="PS50076">
    <property type="entry name" value="DNAJ_2"/>
    <property type="match status" value="1"/>
</dbReference>
<dbReference type="EnsemblProtists" id="EOD33063">
    <property type="protein sequence ID" value="EOD33063"/>
    <property type="gene ID" value="EMIHUDRAFT_71824"/>
</dbReference>
<dbReference type="STRING" id="2903.R1DCA1"/>
<dbReference type="eggNOG" id="KOG0715">
    <property type="taxonomic scope" value="Eukaryota"/>
</dbReference>
<evidence type="ECO:0000259" key="1">
    <source>
        <dbReference type="PROSITE" id="PS50076"/>
    </source>
</evidence>
<feature type="domain" description="J" evidence="1">
    <location>
        <begin position="14"/>
        <end position="79"/>
    </location>
</feature>
<dbReference type="Gene3D" id="1.10.287.110">
    <property type="entry name" value="DnaJ domain"/>
    <property type="match status" value="1"/>
</dbReference>
<name>A0A0D3JKH6_EMIH1</name>
<dbReference type="PANTHER" id="PTHR44825:SF1">
    <property type="entry name" value="DNAJ HOMOLOG SUBFAMILY C MEMBER 4"/>
    <property type="match status" value="1"/>
</dbReference>
<dbReference type="InterPro" id="IPR001623">
    <property type="entry name" value="DnaJ_domain"/>
</dbReference>
<reference evidence="3" key="1">
    <citation type="journal article" date="2013" name="Nature">
        <title>Pan genome of the phytoplankton Emiliania underpins its global distribution.</title>
        <authorList>
            <person name="Read B.A."/>
            <person name="Kegel J."/>
            <person name="Klute M.J."/>
            <person name="Kuo A."/>
            <person name="Lefebvre S.C."/>
            <person name="Maumus F."/>
            <person name="Mayer C."/>
            <person name="Miller J."/>
            <person name="Monier A."/>
            <person name="Salamov A."/>
            <person name="Young J."/>
            <person name="Aguilar M."/>
            <person name="Claverie J.M."/>
            <person name="Frickenhaus S."/>
            <person name="Gonzalez K."/>
            <person name="Herman E.K."/>
            <person name="Lin Y.C."/>
            <person name="Napier J."/>
            <person name="Ogata H."/>
            <person name="Sarno A.F."/>
            <person name="Shmutz J."/>
            <person name="Schroeder D."/>
            <person name="de Vargas C."/>
            <person name="Verret F."/>
            <person name="von Dassow P."/>
            <person name="Valentin K."/>
            <person name="Van de Peer Y."/>
            <person name="Wheeler G."/>
            <person name="Dacks J.B."/>
            <person name="Delwiche C.F."/>
            <person name="Dyhrman S.T."/>
            <person name="Glockner G."/>
            <person name="John U."/>
            <person name="Richards T."/>
            <person name="Worden A.Z."/>
            <person name="Zhang X."/>
            <person name="Grigoriev I.V."/>
            <person name="Allen A.E."/>
            <person name="Bidle K."/>
            <person name="Borodovsky M."/>
            <person name="Bowler C."/>
            <person name="Brownlee C."/>
            <person name="Cock J.M."/>
            <person name="Elias M."/>
            <person name="Gladyshev V.N."/>
            <person name="Groth M."/>
            <person name="Guda C."/>
            <person name="Hadaegh A."/>
            <person name="Iglesias-Rodriguez M.D."/>
            <person name="Jenkins J."/>
            <person name="Jones B.M."/>
            <person name="Lawson T."/>
            <person name="Leese F."/>
            <person name="Lindquist E."/>
            <person name="Lobanov A."/>
            <person name="Lomsadze A."/>
            <person name="Malik S.B."/>
            <person name="Marsh M.E."/>
            <person name="Mackinder L."/>
            <person name="Mock T."/>
            <person name="Mueller-Roeber B."/>
            <person name="Pagarete A."/>
            <person name="Parker M."/>
            <person name="Probert I."/>
            <person name="Quesneville H."/>
            <person name="Raines C."/>
            <person name="Rensing S.A."/>
            <person name="Riano-Pachon D.M."/>
            <person name="Richier S."/>
            <person name="Rokitta S."/>
            <person name="Shiraiwa Y."/>
            <person name="Soanes D.M."/>
            <person name="van der Giezen M."/>
            <person name="Wahlund T.M."/>
            <person name="Williams B."/>
            <person name="Wilson W."/>
            <person name="Wolfe G."/>
            <person name="Wurch L.L."/>
        </authorList>
    </citation>
    <scope>NUCLEOTIDE SEQUENCE</scope>
</reference>
<dbReference type="RefSeq" id="XP_005776440.1">
    <property type="nucleotide sequence ID" value="XM_005776383.1"/>
</dbReference>
<dbReference type="GeneID" id="17269557"/>
<dbReference type="RefSeq" id="XP_005785492.1">
    <property type="nucleotide sequence ID" value="XM_005785435.1"/>
</dbReference>
<protein>
    <recommendedName>
        <fullName evidence="1">J domain-containing protein</fullName>
    </recommendedName>
</protein>
<dbReference type="HOGENOM" id="CLU_017633_18_2_1"/>
<dbReference type="Proteomes" id="UP000013827">
    <property type="component" value="Unassembled WGS sequence"/>
</dbReference>
<dbReference type="KEGG" id="ehx:EMIHUDRAFT_71824"/>
<dbReference type="KEGG" id="ehx:EMIHUDRAFT_65056"/>
<evidence type="ECO:0000313" key="2">
    <source>
        <dbReference type="EnsemblProtists" id="EOD24011"/>
    </source>
</evidence>
<dbReference type="PRINTS" id="PR00625">
    <property type="entry name" value="JDOMAIN"/>
</dbReference>
<dbReference type="SMART" id="SM00271">
    <property type="entry name" value="DnaJ"/>
    <property type="match status" value="1"/>
</dbReference>
<proteinExistence type="predicted"/>
<dbReference type="EnsemblProtists" id="EOD24011">
    <property type="protein sequence ID" value="EOD24011"/>
    <property type="gene ID" value="EMIHUDRAFT_65056"/>
</dbReference>
<dbReference type="PaxDb" id="2903-EOD24011"/>
<dbReference type="InterPro" id="IPR036869">
    <property type="entry name" value="J_dom_sf"/>
</dbReference>
<dbReference type="Pfam" id="PF00226">
    <property type="entry name" value="DnaJ"/>
    <property type="match status" value="1"/>
</dbReference>
<dbReference type="GeneID" id="17278335"/>
<keyword evidence="3" id="KW-1185">Reference proteome</keyword>